<dbReference type="InterPro" id="IPR006225">
    <property type="entry name" value="PsdUridine_synth_RluC/D"/>
</dbReference>
<gene>
    <name evidence="7" type="ORF">ACFO4R_03415</name>
</gene>
<comment type="similarity">
    <text evidence="2 5">Belongs to the pseudouridine synthase RluA family.</text>
</comment>
<reference evidence="8" key="1">
    <citation type="journal article" date="2019" name="Int. J. Syst. Evol. Microbiol.">
        <title>The Global Catalogue of Microorganisms (GCM) 10K type strain sequencing project: providing services to taxonomists for standard genome sequencing and annotation.</title>
        <authorList>
            <consortium name="The Broad Institute Genomics Platform"/>
            <consortium name="The Broad Institute Genome Sequencing Center for Infectious Disease"/>
            <person name="Wu L."/>
            <person name="Ma J."/>
        </authorList>
    </citation>
    <scope>NUCLEOTIDE SEQUENCE [LARGE SCALE GENOMIC DNA]</scope>
    <source>
        <strain evidence="8">CCUG 46385</strain>
    </source>
</reference>
<accession>A0ABV9QK50</accession>
<dbReference type="Proteomes" id="UP001595916">
    <property type="component" value="Unassembled WGS sequence"/>
</dbReference>
<dbReference type="PROSITE" id="PS50889">
    <property type="entry name" value="S4"/>
    <property type="match status" value="1"/>
</dbReference>
<dbReference type="PANTHER" id="PTHR21600:SF44">
    <property type="entry name" value="RIBOSOMAL LARGE SUBUNIT PSEUDOURIDINE SYNTHASE D"/>
    <property type="match status" value="1"/>
</dbReference>
<dbReference type="InterPro" id="IPR020103">
    <property type="entry name" value="PsdUridine_synth_cat_dom_sf"/>
</dbReference>
<comment type="function">
    <text evidence="5">Responsible for synthesis of pseudouridine from uracil.</text>
</comment>
<dbReference type="EC" id="5.4.99.-" evidence="5"/>
<dbReference type="PANTHER" id="PTHR21600">
    <property type="entry name" value="MITOCHONDRIAL RNA PSEUDOURIDINE SYNTHASE"/>
    <property type="match status" value="1"/>
</dbReference>
<comment type="catalytic activity">
    <reaction evidence="1 5">
        <text>a uridine in RNA = a pseudouridine in RNA</text>
        <dbReference type="Rhea" id="RHEA:48348"/>
        <dbReference type="Rhea" id="RHEA-COMP:12068"/>
        <dbReference type="Rhea" id="RHEA-COMP:12069"/>
        <dbReference type="ChEBI" id="CHEBI:65314"/>
        <dbReference type="ChEBI" id="CHEBI:65315"/>
    </reaction>
</comment>
<evidence type="ECO:0000256" key="5">
    <source>
        <dbReference type="RuleBase" id="RU362028"/>
    </source>
</evidence>
<evidence type="ECO:0000256" key="2">
    <source>
        <dbReference type="ARBA" id="ARBA00010876"/>
    </source>
</evidence>
<dbReference type="InterPro" id="IPR006224">
    <property type="entry name" value="PsdUridine_synth_RluA-like_CS"/>
</dbReference>
<dbReference type="SUPFAM" id="SSF55120">
    <property type="entry name" value="Pseudouridine synthase"/>
    <property type="match status" value="1"/>
</dbReference>
<feature type="domain" description="Pseudouridine synthase RsuA/RluA-like" evidence="6">
    <location>
        <begin position="71"/>
        <end position="221"/>
    </location>
</feature>
<name>A0ABV9QK50_9FIRM</name>
<organism evidence="7 8">
    <name type="scientific">Filifactor villosus</name>
    <dbReference type="NCBI Taxonomy" id="29374"/>
    <lineage>
        <taxon>Bacteria</taxon>
        <taxon>Bacillati</taxon>
        <taxon>Bacillota</taxon>
        <taxon>Clostridia</taxon>
        <taxon>Peptostreptococcales</taxon>
        <taxon>Filifactoraceae</taxon>
        <taxon>Filifactor</taxon>
    </lineage>
</organism>
<comment type="caution">
    <text evidence="7">The sequence shown here is derived from an EMBL/GenBank/DDBJ whole genome shotgun (WGS) entry which is preliminary data.</text>
</comment>
<keyword evidence="4" id="KW-0694">RNA-binding</keyword>
<evidence type="ECO:0000259" key="6">
    <source>
        <dbReference type="Pfam" id="PF00849"/>
    </source>
</evidence>
<evidence type="ECO:0000256" key="3">
    <source>
        <dbReference type="ARBA" id="ARBA00023235"/>
    </source>
</evidence>
<keyword evidence="8" id="KW-1185">Reference proteome</keyword>
<evidence type="ECO:0000313" key="7">
    <source>
        <dbReference type="EMBL" id="MFC4804120.1"/>
    </source>
</evidence>
<evidence type="ECO:0000256" key="4">
    <source>
        <dbReference type="PROSITE-ProRule" id="PRU00182"/>
    </source>
</evidence>
<dbReference type="NCBIfam" id="TIGR00005">
    <property type="entry name" value="rluA_subfam"/>
    <property type="match status" value="1"/>
</dbReference>
<proteinExistence type="inferred from homology"/>
<dbReference type="PROSITE" id="PS01129">
    <property type="entry name" value="PSI_RLU"/>
    <property type="match status" value="1"/>
</dbReference>
<dbReference type="Gene3D" id="3.30.2350.10">
    <property type="entry name" value="Pseudouridine synthase"/>
    <property type="match status" value="1"/>
</dbReference>
<keyword evidence="3 5" id="KW-0413">Isomerase</keyword>
<dbReference type="CDD" id="cd02869">
    <property type="entry name" value="PseudoU_synth_RluA_like"/>
    <property type="match status" value="1"/>
</dbReference>
<evidence type="ECO:0000256" key="1">
    <source>
        <dbReference type="ARBA" id="ARBA00000073"/>
    </source>
</evidence>
<protein>
    <recommendedName>
        <fullName evidence="5">Pseudouridine synthase</fullName>
        <ecNumber evidence="5">5.4.99.-</ecNumber>
    </recommendedName>
</protein>
<dbReference type="RefSeq" id="WP_379787609.1">
    <property type="nucleotide sequence ID" value="NZ_JBHSHL010000013.1"/>
</dbReference>
<dbReference type="EMBL" id="JBHSHL010000013">
    <property type="protein sequence ID" value="MFC4804120.1"/>
    <property type="molecule type" value="Genomic_DNA"/>
</dbReference>
<dbReference type="Pfam" id="PF00849">
    <property type="entry name" value="PseudoU_synth_2"/>
    <property type="match status" value="1"/>
</dbReference>
<dbReference type="InterPro" id="IPR050188">
    <property type="entry name" value="RluA_PseudoU_synthase"/>
</dbReference>
<evidence type="ECO:0000313" key="8">
    <source>
        <dbReference type="Proteomes" id="UP001595916"/>
    </source>
</evidence>
<dbReference type="InterPro" id="IPR006145">
    <property type="entry name" value="PsdUridine_synth_RsuA/RluA"/>
</dbReference>
<dbReference type="CDD" id="cd00165">
    <property type="entry name" value="S4"/>
    <property type="match status" value="1"/>
</dbReference>
<sequence>MLKKILIEEMGISIRMISELKKRRAVKVNGGFVKNHDKVFVGDVIEVDLGTDRSEYEPEYKEPEILYEDHDVLVINKEPFTVVHPTRNHPDHTLLNYMEGYFRQAGIQERVRFINRLDRDTSGLLLIAKNKFSHFQMSKEHQFGAMEKIYLALVGGRLDRKQGVIREKMGRRDEESIKREVFEGGQMAITHYRVLKEMQEASLVELKLETGRTHQIRCHMAYLGHPLLGDELYGGRTDKIGRQALHSYILRFKSPRVEGFVEQKAKLPQDMQELLDQL</sequence>